<dbReference type="PANTHER" id="PTHR10528:SF17">
    <property type="entry name" value="AF4_FMR2 FAMILY MEMBER LILLI"/>
    <property type="match status" value="1"/>
</dbReference>
<comment type="similarity">
    <text evidence="2">Belongs to the AF4 family.</text>
</comment>
<feature type="compositionally biased region" description="Acidic residues" evidence="13">
    <location>
        <begin position="791"/>
        <end position="800"/>
    </location>
</feature>
<evidence type="ECO:0000259" key="14">
    <source>
        <dbReference type="Pfam" id="PF18876"/>
    </source>
</evidence>
<feature type="compositionally biased region" description="Low complexity" evidence="13">
    <location>
        <begin position="507"/>
        <end position="517"/>
    </location>
</feature>
<accession>A0A7R8Z4B5</accession>
<evidence type="ECO:0000256" key="8">
    <source>
        <dbReference type="ARBA" id="ARBA00023125"/>
    </source>
</evidence>
<proteinExistence type="inferred from homology"/>
<evidence type="ECO:0000256" key="10">
    <source>
        <dbReference type="ARBA" id="ARBA00023242"/>
    </source>
</evidence>
<feature type="compositionally biased region" description="Basic and acidic residues" evidence="13">
    <location>
        <begin position="606"/>
        <end position="618"/>
    </location>
</feature>
<organism evidence="15">
    <name type="scientific">Timema douglasi</name>
    <name type="common">Walking stick</name>
    <dbReference type="NCBI Taxonomy" id="61478"/>
    <lineage>
        <taxon>Eukaryota</taxon>
        <taxon>Metazoa</taxon>
        <taxon>Ecdysozoa</taxon>
        <taxon>Arthropoda</taxon>
        <taxon>Hexapoda</taxon>
        <taxon>Insecta</taxon>
        <taxon>Pterygota</taxon>
        <taxon>Neoptera</taxon>
        <taxon>Polyneoptera</taxon>
        <taxon>Phasmatodea</taxon>
        <taxon>Timematodea</taxon>
        <taxon>Timematoidea</taxon>
        <taxon>Timematidae</taxon>
        <taxon>Timema</taxon>
    </lineage>
</organism>
<feature type="compositionally biased region" description="Basic and acidic residues" evidence="13">
    <location>
        <begin position="856"/>
        <end position="881"/>
    </location>
</feature>
<evidence type="ECO:0000256" key="3">
    <source>
        <dbReference type="ARBA" id="ARBA00021888"/>
    </source>
</evidence>
<keyword evidence="8" id="KW-0238">DNA-binding</keyword>
<feature type="compositionally biased region" description="Low complexity" evidence="13">
    <location>
        <begin position="1178"/>
        <end position="1188"/>
    </location>
</feature>
<feature type="domain" description="AF4/FMR2 C-terminal homology" evidence="14">
    <location>
        <begin position="1293"/>
        <end position="1540"/>
    </location>
</feature>
<evidence type="ECO:0000256" key="11">
    <source>
        <dbReference type="ARBA" id="ARBA00024653"/>
    </source>
</evidence>
<feature type="compositionally biased region" description="Basic and acidic residues" evidence="13">
    <location>
        <begin position="1123"/>
        <end position="1137"/>
    </location>
</feature>
<feature type="compositionally biased region" description="Acidic residues" evidence="13">
    <location>
        <begin position="373"/>
        <end position="383"/>
    </location>
</feature>
<feature type="compositionally biased region" description="Polar residues" evidence="13">
    <location>
        <begin position="1218"/>
        <end position="1231"/>
    </location>
</feature>
<feature type="compositionally biased region" description="Gly residues" evidence="13">
    <location>
        <begin position="897"/>
        <end position="914"/>
    </location>
</feature>
<keyword evidence="4" id="KW-0217">Developmental protein</keyword>
<feature type="compositionally biased region" description="Basic and acidic residues" evidence="13">
    <location>
        <begin position="1051"/>
        <end position="1070"/>
    </location>
</feature>
<feature type="compositionally biased region" description="Pro residues" evidence="13">
    <location>
        <begin position="1258"/>
        <end position="1267"/>
    </location>
</feature>
<feature type="region of interest" description="Disordered" evidence="13">
    <location>
        <begin position="313"/>
        <end position="480"/>
    </location>
</feature>
<feature type="region of interest" description="Disordered" evidence="13">
    <location>
        <begin position="1417"/>
        <end position="1448"/>
    </location>
</feature>
<evidence type="ECO:0000313" key="15">
    <source>
        <dbReference type="EMBL" id="CAD7195495.1"/>
    </source>
</evidence>
<feature type="region of interest" description="Disordered" evidence="13">
    <location>
        <begin position="262"/>
        <end position="289"/>
    </location>
</feature>
<protein>
    <recommendedName>
        <fullName evidence="3">AF4/FMR2 family member lilli</fullName>
    </recommendedName>
    <alternativeName>
        <fullName evidence="12">Protein lilliputian</fullName>
    </alternativeName>
</protein>
<dbReference type="InterPro" id="IPR007797">
    <property type="entry name" value="AF4/FMR2"/>
</dbReference>
<feature type="region of interest" description="Disordered" evidence="13">
    <location>
        <begin position="80"/>
        <end position="101"/>
    </location>
</feature>
<evidence type="ECO:0000256" key="13">
    <source>
        <dbReference type="SAM" id="MobiDB-lite"/>
    </source>
</evidence>
<evidence type="ECO:0000256" key="7">
    <source>
        <dbReference type="ARBA" id="ARBA00023015"/>
    </source>
</evidence>
<keyword evidence="5" id="KW-0597">Phosphoprotein</keyword>
<evidence type="ECO:0000256" key="6">
    <source>
        <dbReference type="ARBA" id="ARBA00022788"/>
    </source>
</evidence>
<gene>
    <name evidence="15" type="ORF">TDIB3V08_LOCUS1879</name>
</gene>
<evidence type="ECO:0000256" key="5">
    <source>
        <dbReference type="ARBA" id="ARBA00022553"/>
    </source>
</evidence>
<keyword evidence="6" id="KW-0562">Pair-rule protein</keyword>
<feature type="compositionally biased region" description="Acidic residues" evidence="13">
    <location>
        <begin position="627"/>
        <end position="642"/>
    </location>
</feature>
<dbReference type="GO" id="GO:0032783">
    <property type="term" value="C:super elongation complex"/>
    <property type="evidence" value="ECO:0007669"/>
    <property type="project" value="TreeGrafter"/>
</dbReference>
<feature type="compositionally biased region" description="Basic residues" evidence="13">
    <location>
        <begin position="1155"/>
        <end position="1175"/>
    </location>
</feature>
<dbReference type="Pfam" id="PF18876">
    <property type="entry name" value="AFF4_CHD"/>
    <property type="match status" value="1"/>
</dbReference>
<feature type="compositionally biased region" description="Basic and acidic residues" evidence="13">
    <location>
        <begin position="521"/>
        <end position="532"/>
    </location>
</feature>
<feature type="compositionally biased region" description="Basic and acidic residues" evidence="13">
    <location>
        <begin position="740"/>
        <end position="758"/>
    </location>
</feature>
<comment type="subcellular location">
    <subcellularLocation>
        <location evidence="1">Nucleus</location>
    </subcellularLocation>
</comment>
<feature type="region of interest" description="Disordered" evidence="13">
    <location>
        <begin position="1247"/>
        <end position="1269"/>
    </location>
</feature>
<feature type="compositionally biased region" description="Basic and acidic residues" evidence="13">
    <location>
        <begin position="766"/>
        <end position="788"/>
    </location>
</feature>
<feature type="compositionally biased region" description="Polar residues" evidence="13">
    <location>
        <begin position="1013"/>
        <end position="1024"/>
    </location>
</feature>
<feature type="compositionally biased region" description="Acidic residues" evidence="13">
    <location>
        <begin position="696"/>
        <end position="707"/>
    </location>
</feature>
<feature type="region of interest" description="Disordered" evidence="13">
    <location>
        <begin position="506"/>
        <end position="1234"/>
    </location>
</feature>
<feature type="compositionally biased region" description="Basic and acidic residues" evidence="13">
    <location>
        <begin position="1189"/>
        <end position="1216"/>
    </location>
</feature>
<name>A0A7R8Z4B5_TIMDO</name>
<comment type="function">
    <text evidence="11">Has a role in transcriptional regulation. Acts in parallel with the Ras/MAPK and the PI3K/PKB pathways in the control of cell identity and cellular growth. Essential for regulation of the cytoskeleton and cell growth but not for cell proliferation or growth rate. Required specifically for the microtubule-based basal transport of lipid droplets. Plays a partially redundant function downstream of Raf in cell fate specification in the developing eye. Pair-rule protein that regulates embryonic cellularization, gastrulation and segmentation.</text>
</comment>
<feature type="compositionally biased region" description="Low complexity" evidence="13">
    <location>
        <begin position="362"/>
        <end position="372"/>
    </location>
</feature>
<feature type="compositionally biased region" description="Low complexity" evidence="13">
    <location>
        <begin position="576"/>
        <end position="600"/>
    </location>
</feature>
<evidence type="ECO:0000256" key="1">
    <source>
        <dbReference type="ARBA" id="ARBA00004123"/>
    </source>
</evidence>
<dbReference type="PANTHER" id="PTHR10528">
    <property type="entry name" value="AF4/FMR2 FAMILY MEMBER"/>
    <property type="match status" value="1"/>
</dbReference>
<keyword evidence="10" id="KW-0539">Nucleus</keyword>
<dbReference type="EMBL" id="OA564769">
    <property type="protein sequence ID" value="CAD7195495.1"/>
    <property type="molecule type" value="Genomic_DNA"/>
</dbReference>
<keyword evidence="9" id="KW-0804">Transcription</keyword>
<feature type="compositionally biased region" description="Polar residues" evidence="13">
    <location>
        <begin position="384"/>
        <end position="396"/>
    </location>
</feature>
<dbReference type="GO" id="GO:0010468">
    <property type="term" value="P:regulation of gene expression"/>
    <property type="evidence" value="ECO:0007669"/>
    <property type="project" value="InterPro"/>
</dbReference>
<feature type="compositionally biased region" description="Basic and acidic residues" evidence="13">
    <location>
        <begin position="831"/>
        <end position="842"/>
    </location>
</feature>
<feature type="compositionally biased region" description="Basic and acidic residues" evidence="13">
    <location>
        <begin position="995"/>
        <end position="1012"/>
    </location>
</feature>
<dbReference type="GO" id="GO:0003677">
    <property type="term" value="F:DNA binding"/>
    <property type="evidence" value="ECO:0007669"/>
    <property type="project" value="UniProtKB-KW"/>
</dbReference>
<feature type="compositionally biased region" description="Polar residues" evidence="13">
    <location>
        <begin position="90"/>
        <end position="101"/>
    </location>
</feature>
<keyword evidence="7" id="KW-0805">Transcription regulation</keyword>
<evidence type="ECO:0000256" key="9">
    <source>
        <dbReference type="ARBA" id="ARBA00023163"/>
    </source>
</evidence>
<dbReference type="InterPro" id="IPR043640">
    <property type="entry name" value="AF4/FMR2_CHD"/>
</dbReference>
<feature type="compositionally biased region" description="Basic and acidic residues" evidence="13">
    <location>
        <begin position="1079"/>
        <end position="1093"/>
    </location>
</feature>
<reference evidence="15" key="1">
    <citation type="submission" date="2020-11" db="EMBL/GenBank/DDBJ databases">
        <authorList>
            <person name="Tran Van P."/>
        </authorList>
    </citation>
    <scope>NUCLEOTIDE SEQUENCE</scope>
</reference>
<evidence type="ECO:0000256" key="4">
    <source>
        <dbReference type="ARBA" id="ARBA00022473"/>
    </source>
</evidence>
<sequence length="1542" mass="169522">MALFTDEVSRNYAPLLPSQRLGSPSWCRREFEYGVLSVSVLGKGRCDVGPLQLGARDIEKAGNHCARPCNHRSGFPPLLQKGTTLKEPCDTNTSPPKTSLPSSVTYDLAHLSLKKGGRGGRTSARSVELNTTSALANYATEADTCCPAAGKWIVRDKPKLNSYQKFYNKKQVTGRVGRRIPYWTSSLHTSYGVRRLDAIQIAYPTLRRSAWRLTADRGRRHWLLREREGSASIMCVVSSYRLDWHLIRRACLNLEDDLNLSDSDDDDKMGRGGGRNRKPRSQTSKKQTLNLTGVSLRSFCQLDSFNTRIAVEARKPKGRTSPPDKLETVKRPVMVATTVPSPSPSIIKLPEPVAPMSPATASSSSETSSDTESSSEESGEDNTPDQSSQPPAQTNQLLSPAILPPSPAIRPSSPTVRPPSPLLPLEEESQESKQRWNLASFVPRDTLQTTSSDISKSSQGYAKESLSPTSPSNSTRVKPGSAIICVEEEGEISDVSDNVLEEALQKTSQPLLSSFSSDSEDTFKKVLPLEKNHRSRRPISAARVIKKSDSECASDSEIKSSPVVKKSLPVRKSPIKKSPMVRKSPVKKSPVVKPHKSSSSSDEDEVPPKPRRSVDSTKSKLIISSSEEGEIRDEDDEDDDDNIDKYVPPPPPAPRHRPIVSRRRHSSSDSEDEPRIPVKGKIAPSLQAKPPLSLSDLDDDDDDDDDWRDGKVIGTKSRRRNKGKSKSEWAKRISTNRESSASERKLNRQASAKKEKGRTPRKRKDSKGESSGRKLRAKKQEIKWKSAEELPTTEDSDSDAEINVVSINSPIKPLARLRPHPPNPESSSDSENEKSLPRRISEIEVSPLRKPPSAPKVEESPPKLDMEGDNVQDKKKNDTLRKLFSVSLKREQEGGKGGKGGVYGGKGGAYGGKGGKGKGKGGSKTPGVIVVDSESVRTLSPAEEESASVLPAISPRLLSPLPSHDTTSKRVAAEVSPNLGLKHDSPQQPSLTSKPEPKEHGPSEKGKKKSVENKTSTKVANSLPTLVFNDNGMPSLMCKIDLSRLSTVPAKRGEDVRTRTELADTRQESTKRKRSRSRSAGESELVPKCDRTSDNVAEGCDSVTEGVGLSANTSKSHKKRSCAKNEERNRNNVEAKDPAFTISKPEGDSKIQTQSHHHHNKSSKHSKKSSHKRERQRSVSSVSSMSTESSRRSEIGRHAEHSSGRKRKLPDQEEPLRASSQNEASLTNMPPTNHEREEIIEVNVDGEGGVSPLQDIHTPPPSNPFVPPGTSYPRKVYYSYFERSEDDCCADEDKDEYLSEAKRLKHAADKEPDDTAQGMMYLEAVLYFLLTGNAMERDAVTEKAAFTMYHDTLSLIKFISSKFRTQQNDSTQGSIVNKLASLLYLKLYNIKIPDHKEYQKVLGEYFTKASVPPSVLHEQGGQAVGGQGTPSPLSPTPSPAGSVSSVGSQSSGYNSMELAGRALPCISVPLHVHSCMAMHYQHLNFLQSCHCLWEQADTLVYMGNHKDFFIELDGTCGPLNLHSSLNELVNYVRCGIQYLKGM</sequence>
<evidence type="ECO:0000256" key="12">
    <source>
        <dbReference type="ARBA" id="ARBA00032149"/>
    </source>
</evidence>
<evidence type="ECO:0000256" key="2">
    <source>
        <dbReference type="ARBA" id="ARBA00007354"/>
    </source>
</evidence>
<feature type="compositionally biased region" description="Low complexity" evidence="13">
    <location>
        <begin position="1439"/>
        <end position="1448"/>
    </location>
</feature>
<feature type="compositionally biased region" description="Basic residues" evidence="13">
    <location>
        <begin position="654"/>
        <end position="665"/>
    </location>
</feature>
<feature type="compositionally biased region" description="Polar residues" evidence="13">
    <location>
        <begin position="446"/>
        <end position="476"/>
    </location>
</feature>
<dbReference type="GO" id="GO:0007366">
    <property type="term" value="P:periodic partitioning by pair rule gene"/>
    <property type="evidence" value="ECO:0007669"/>
    <property type="project" value="UniProtKB-KW"/>
</dbReference>